<dbReference type="GO" id="GO:0006986">
    <property type="term" value="P:response to unfolded protein"/>
    <property type="evidence" value="ECO:0007669"/>
    <property type="project" value="InterPro"/>
</dbReference>
<proteinExistence type="predicted"/>
<comment type="caution">
    <text evidence="2">The sequence shown here is derived from an EMBL/GenBank/DDBJ whole genome shotgun (WGS) entry which is preliminary data.</text>
</comment>
<keyword evidence="1" id="KW-0472">Membrane</keyword>
<organism evidence="2 3">
    <name type="scientific">Dreissena polymorpha</name>
    <name type="common">Zebra mussel</name>
    <name type="synonym">Mytilus polymorpha</name>
    <dbReference type="NCBI Taxonomy" id="45954"/>
    <lineage>
        <taxon>Eukaryota</taxon>
        <taxon>Metazoa</taxon>
        <taxon>Spiralia</taxon>
        <taxon>Lophotrochozoa</taxon>
        <taxon>Mollusca</taxon>
        <taxon>Bivalvia</taxon>
        <taxon>Autobranchia</taxon>
        <taxon>Heteroconchia</taxon>
        <taxon>Euheterodonta</taxon>
        <taxon>Imparidentia</taxon>
        <taxon>Neoheterodontei</taxon>
        <taxon>Myida</taxon>
        <taxon>Dreissenoidea</taxon>
        <taxon>Dreissenidae</taxon>
        <taxon>Dreissena</taxon>
    </lineage>
</organism>
<evidence type="ECO:0000313" key="3">
    <source>
        <dbReference type="Proteomes" id="UP000828390"/>
    </source>
</evidence>
<dbReference type="PANTHER" id="PTHR12740">
    <property type="entry name" value="JNK1/MAPK8-ASSOCIATED MEMBRANE PROTEIN"/>
    <property type="match status" value="1"/>
</dbReference>
<dbReference type="GO" id="GO:0031625">
    <property type="term" value="F:ubiquitin protein ligase binding"/>
    <property type="evidence" value="ECO:0007669"/>
    <property type="project" value="TreeGrafter"/>
</dbReference>
<dbReference type="EMBL" id="JAIWYP010000003">
    <property type="protein sequence ID" value="KAH3845379.1"/>
    <property type="molecule type" value="Genomic_DNA"/>
</dbReference>
<evidence type="ECO:0000256" key="1">
    <source>
        <dbReference type="SAM" id="Phobius"/>
    </source>
</evidence>
<evidence type="ECO:0000313" key="2">
    <source>
        <dbReference type="EMBL" id="KAH3845379.1"/>
    </source>
</evidence>
<protein>
    <submittedName>
        <fullName evidence="2">Uncharacterized protein</fullName>
    </submittedName>
</protein>
<dbReference type="AlphaFoldDB" id="A0A9D4KTC8"/>
<sequence>MNLTPISQRTAHLCSKACPRGYQAENSVCGECTSSPDLYDWLYLGFMAITSILLHCFFIDYTNVKKE</sequence>
<keyword evidence="1" id="KW-0812">Transmembrane</keyword>
<dbReference type="PANTHER" id="PTHR12740:SF4">
    <property type="entry name" value="JNK1_MAPK8-ASSOCIATED MEMBRANE PROTEIN"/>
    <property type="match status" value="1"/>
</dbReference>
<dbReference type="GO" id="GO:0016020">
    <property type="term" value="C:membrane"/>
    <property type="evidence" value="ECO:0007669"/>
    <property type="project" value="InterPro"/>
</dbReference>
<feature type="transmembrane region" description="Helical" evidence="1">
    <location>
        <begin position="41"/>
        <end position="61"/>
    </location>
</feature>
<gene>
    <name evidence="2" type="ORF">DPMN_087659</name>
</gene>
<dbReference type="GO" id="GO:0036503">
    <property type="term" value="P:ERAD pathway"/>
    <property type="evidence" value="ECO:0007669"/>
    <property type="project" value="TreeGrafter"/>
</dbReference>
<reference evidence="2" key="1">
    <citation type="journal article" date="2019" name="bioRxiv">
        <title>The Genome of the Zebra Mussel, Dreissena polymorpha: A Resource for Invasive Species Research.</title>
        <authorList>
            <person name="McCartney M.A."/>
            <person name="Auch B."/>
            <person name="Kono T."/>
            <person name="Mallez S."/>
            <person name="Zhang Y."/>
            <person name="Obille A."/>
            <person name="Becker A."/>
            <person name="Abrahante J.E."/>
            <person name="Garbe J."/>
            <person name="Badalamenti J.P."/>
            <person name="Herman A."/>
            <person name="Mangelson H."/>
            <person name="Liachko I."/>
            <person name="Sullivan S."/>
            <person name="Sone E.D."/>
            <person name="Koren S."/>
            <person name="Silverstein K.A.T."/>
            <person name="Beckman K.B."/>
            <person name="Gohl D.M."/>
        </authorList>
    </citation>
    <scope>NUCLEOTIDE SEQUENCE</scope>
    <source>
        <strain evidence="2">Duluth1</strain>
        <tissue evidence="2">Whole animal</tissue>
    </source>
</reference>
<dbReference type="Proteomes" id="UP000828390">
    <property type="component" value="Unassembled WGS sequence"/>
</dbReference>
<dbReference type="InterPro" id="IPR008485">
    <property type="entry name" value="JAMP"/>
</dbReference>
<reference evidence="2" key="2">
    <citation type="submission" date="2020-11" db="EMBL/GenBank/DDBJ databases">
        <authorList>
            <person name="McCartney M.A."/>
            <person name="Auch B."/>
            <person name="Kono T."/>
            <person name="Mallez S."/>
            <person name="Becker A."/>
            <person name="Gohl D.M."/>
            <person name="Silverstein K.A.T."/>
            <person name="Koren S."/>
            <person name="Bechman K.B."/>
            <person name="Herman A."/>
            <person name="Abrahante J.E."/>
            <person name="Garbe J."/>
        </authorList>
    </citation>
    <scope>NUCLEOTIDE SEQUENCE</scope>
    <source>
        <strain evidence="2">Duluth1</strain>
        <tissue evidence="2">Whole animal</tissue>
    </source>
</reference>
<dbReference type="Pfam" id="PF05571">
    <property type="entry name" value="JAMP"/>
    <property type="match status" value="1"/>
</dbReference>
<keyword evidence="1" id="KW-1133">Transmembrane helix</keyword>
<name>A0A9D4KTC8_DREPO</name>
<keyword evidence="3" id="KW-1185">Reference proteome</keyword>
<accession>A0A9D4KTC8</accession>